<comment type="similarity">
    <text evidence="1">Belongs to the short-chain dehydrogenases/reductases (SDR) family.</text>
</comment>
<dbReference type="Proteomes" id="UP000003094">
    <property type="component" value="Unassembled WGS sequence"/>
</dbReference>
<keyword evidence="5" id="KW-1185">Reference proteome</keyword>
<evidence type="ECO:0000256" key="2">
    <source>
        <dbReference type="ARBA" id="ARBA00022857"/>
    </source>
</evidence>
<proteinExistence type="inferred from homology"/>
<keyword evidence="2" id="KW-0521">NADP</keyword>
<keyword evidence="3" id="KW-0560">Oxidoreductase</keyword>
<dbReference type="SUPFAM" id="SSF51735">
    <property type="entry name" value="NAD(P)-binding Rossmann-fold domains"/>
    <property type="match status" value="1"/>
</dbReference>
<gene>
    <name evidence="4" type="ORF">PVOR_17744</name>
</gene>
<dbReference type="Pfam" id="PF00106">
    <property type="entry name" value="adh_short"/>
    <property type="match status" value="1"/>
</dbReference>
<dbReference type="InterPro" id="IPR002347">
    <property type="entry name" value="SDR_fam"/>
</dbReference>
<accession>A0A2R9STL1</accession>
<comment type="caution">
    <text evidence="4">The sequence shown here is derived from an EMBL/GenBank/DDBJ whole genome shotgun (WGS) entry which is preliminary data.</text>
</comment>
<protein>
    <submittedName>
        <fullName evidence="4">Short chain dehydrogenase</fullName>
    </submittedName>
</protein>
<name>A0A2R9STL1_9BACL</name>
<evidence type="ECO:0000256" key="1">
    <source>
        <dbReference type="ARBA" id="ARBA00006484"/>
    </source>
</evidence>
<dbReference type="KEGG" id="pvo:PVOR_17744"/>
<evidence type="ECO:0000256" key="3">
    <source>
        <dbReference type="ARBA" id="ARBA00023002"/>
    </source>
</evidence>
<dbReference type="PANTHER" id="PTHR43618:SF8">
    <property type="entry name" value="7ALPHA-HYDROXYSTEROID DEHYDROGENASE"/>
    <property type="match status" value="1"/>
</dbReference>
<dbReference type="GO" id="GO:0016491">
    <property type="term" value="F:oxidoreductase activity"/>
    <property type="evidence" value="ECO:0007669"/>
    <property type="project" value="UniProtKB-KW"/>
</dbReference>
<dbReference type="InterPro" id="IPR052178">
    <property type="entry name" value="Sec_Metab_Biosynth_SDR"/>
</dbReference>
<evidence type="ECO:0000313" key="5">
    <source>
        <dbReference type="Proteomes" id="UP000003094"/>
    </source>
</evidence>
<dbReference type="AlphaFoldDB" id="A0A2R9STL1"/>
<dbReference type="CDD" id="cd05233">
    <property type="entry name" value="SDR_c"/>
    <property type="match status" value="1"/>
</dbReference>
<reference evidence="4 5" key="1">
    <citation type="journal article" date="2010" name="BMC Genomics">
        <title>Genome sequence of the pattern forming Paenibacillus vortex bacterium reveals potential for thriving in complex environments.</title>
        <authorList>
            <person name="Sirota-Madi A."/>
            <person name="Olender T."/>
            <person name="Helman Y."/>
            <person name="Ingham C."/>
            <person name="Brainis I."/>
            <person name="Roth D."/>
            <person name="Hagi E."/>
            <person name="Brodsky L."/>
            <person name="Leshkowitz D."/>
            <person name="Galatenko V."/>
            <person name="Nikolaev V."/>
            <person name="Mugasimangalam R.C."/>
            <person name="Bransburg-Zabary S."/>
            <person name="Gutnick D.L."/>
            <person name="Lancet D."/>
            <person name="Ben-Jacob E."/>
        </authorList>
    </citation>
    <scope>NUCLEOTIDE SEQUENCE [LARGE SCALE GENOMIC DNA]</scope>
    <source>
        <strain evidence="4 5">V453</strain>
    </source>
</reference>
<dbReference type="Gene3D" id="3.40.50.720">
    <property type="entry name" value="NAD(P)-binding Rossmann-like Domain"/>
    <property type="match status" value="1"/>
</dbReference>
<evidence type="ECO:0000313" key="4">
    <source>
        <dbReference type="EMBL" id="EFU40735.1"/>
    </source>
</evidence>
<organism evidence="4 5">
    <name type="scientific">Paenibacillus vortex V453</name>
    <dbReference type="NCBI Taxonomy" id="715225"/>
    <lineage>
        <taxon>Bacteria</taxon>
        <taxon>Bacillati</taxon>
        <taxon>Bacillota</taxon>
        <taxon>Bacilli</taxon>
        <taxon>Bacillales</taxon>
        <taxon>Paenibacillaceae</taxon>
        <taxon>Paenibacillus</taxon>
    </lineage>
</organism>
<dbReference type="RefSeq" id="WP_006210370.1">
    <property type="nucleotide sequence ID" value="NZ_ADHJ01000025.1"/>
</dbReference>
<dbReference type="InterPro" id="IPR036291">
    <property type="entry name" value="NAD(P)-bd_dom_sf"/>
</dbReference>
<dbReference type="EMBL" id="ADHJ01000025">
    <property type="protein sequence ID" value="EFU40735.1"/>
    <property type="molecule type" value="Genomic_DNA"/>
</dbReference>
<sequence length="94" mass="9815">MSDFSLSIPTPVPFDRMLSLEGKCAVVTGGSRGIGEAIVTRMVKAGAFVVLTGRGQEALTRVEAKIAAMGGKVVAVQADSSSVEDSKKWVFSIL</sequence>
<dbReference type="PANTHER" id="PTHR43618">
    <property type="entry name" value="7-ALPHA-HYDROXYSTEROID DEHYDROGENASE"/>
    <property type="match status" value="1"/>
</dbReference>